<proteinExistence type="predicted"/>
<dbReference type="EnsemblFungi" id="PTTG_29515-t43_1">
    <property type="protein sequence ID" value="PTTG_29515-t43_1-p1"/>
    <property type="gene ID" value="PTTG_29515"/>
</dbReference>
<dbReference type="STRING" id="630390.A0A180G457"/>
<dbReference type="EMBL" id="ADAS02000516">
    <property type="protein sequence ID" value="OAV87239.1"/>
    <property type="molecule type" value="Genomic_DNA"/>
</dbReference>
<evidence type="ECO:0000313" key="2">
    <source>
        <dbReference type="EMBL" id="OAV87239.1"/>
    </source>
</evidence>
<keyword evidence="4" id="KW-1185">Reference proteome</keyword>
<feature type="region of interest" description="Disordered" evidence="1">
    <location>
        <begin position="58"/>
        <end position="87"/>
    </location>
</feature>
<feature type="region of interest" description="Disordered" evidence="1">
    <location>
        <begin position="157"/>
        <end position="180"/>
    </location>
</feature>
<gene>
    <name evidence="2" type="ORF">PTTG_29515</name>
</gene>
<reference evidence="3" key="4">
    <citation type="submission" date="2025-05" db="UniProtKB">
        <authorList>
            <consortium name="EnsemblFungi"/>
        </authorList>
    </citation>
    <scope>IDENTIFICATION</scope>
    <source>
        <strain evidence="3">isolate 1-1 / race 1 (BBBD)</strain>
    </source>
</reference>
<dbReference type="VEuPathDB" id="FungiDB:PTTG_29515"/>
<feature type="compositionally biased region" description="Basic and acidic residues" evidence="1">
    <location>
        <begin position="74"/>
        <end position="87"/>
    </location>
</feature>
<feature type="non-terminal residue" evidence="2">
    <location>
        <position position="448"/>
    </location>
</feature>
<reference evidence="2" key="1">
    <citation type="submission" date="2009-11" db="EMBL/GenBank/DDBJ databases">
        <authorList>
            <consortium name="The Broad Institute Genome Sequencing Platform"/>
            <person name="Ward D."/>
            <person name="Feldgarden M."/>
            <person name="Earl A."/>
            <person name="Young S.K."/>
            <person name="Zeng Q."/>
            <person name="Koehrsen M."/>
            <person name="Alvarado L."/>
            <person name="Berlin A."/>
            <person name="Bochicchio J."/>
            <person name="Borenstein D."/>
            <person name="Chapman S.B."/>
            <person name="Chen Z."/>
            <person name="Engels R."/>
            <person name="Freedman E."/>
            <person name="Gellesch M."/>
            <person name="Goldberg J."/>
            <person name="Griggs A."/>
            <person name="Gujja S."/>
            <person name="Heilman E."/>
            <person name="Heiman D."/>
            <person name="Hepburn T."/>
            <person name="Howarth C."/>
            <person name="Jen D."/>
            <person name="Larson L."/>
            <person name="Lewis B."/>
            <person name="Mehta T."/>
            <person name="Park D."/>
            <person name="Pearson M."/>
            <person name="Roberts A."/>
            <person name="Saif S."/>
            <person name="Shea T."/>
            <person name="Shenoy N."/>
            <person name="Sisk P."/>
            <person name="Stolte C."/>
            <person name="Sykes S."/>
            <person name="Thomson T."/>
            <person name="Walk T."/>
            <person name="White J."/>
            <person name="Yandava C."/>
            <person name="Izard J."/>
            <person name="Baranova O.V."/>
            <person name="Blanton J.M."/>
            <person name="Tanner A.C."/>
            <person name="Dewhirst F.E."/>
            <person name="Haas B."/>
            <person name="Nusbaum C."/>
            <person name="Birren B."/>
        </authorList>
    </citation>
    <scope>NUCLEOTIDE SEQUENCE [LARGE SCALE GENOMIC DNA]</scope>
    <source>
        <strain evidence="2">1-1 BBBD Race 1</strain>
    </source>
</reference>
<evidence type="ECO:0000256" key="1">
    <source>
        <dbReference type="SAM" id="MobiDB-lite"/>
    </source>
</evidence>
<accession>A0A180G457</accession>
<protein>
    <submittedName>
        <fullName evidence="2 3">Uncharacterized protein</fullName>
    </submittedName>
</protein>
<dbReference type="AlphaFoldDB" id="A0A180G457"/>
<reference evidence="2" key="2">
    <citation type="submission" date="2016-05" db="EMBL/GenBank/DDBJ databases">
        <title>Comparative analysis highlights variable genome content of wheat rusts and divergence of the mating loci.</title>
        <authorList>
            <person name="Cuomo C.A."/>
            <person name="Bakkeren G."/>
            <person name="Szabo L."/>
            <person name="Khalil H."/>
            <person name="Joly D."/>
            <person name="Goldberg J."/>
            <person name="Young S."/>
            <person name="Zeng Q."/>
            <person name="Fellers J."/>
        </authorList>
    </citation>
    <scope>NUCLEOTIDE SEQUENCE [LARGE SCALE GENOMIC DNA]</scope>
    <source>
        <strain evidence="2">1-1 BBBD Race 1</strain>
    </source>
</reference>
<evidence type="ECO:0000313" key="3">
    <source>
        <dbReference type="EnsemblFungi" id="PTTG_29515-t43_1-p1"/>
    </source>
</evidence>
<name>A0A180G457_PUCT1</name>
<reference evidence="3 4" key="3">
    <citation type="journal article" date="2017" name="G3 (Bethesda)">
        <title>Comparative analysis highlights variable genome content of wheat rusts and divergence of the mating loci.</title>
        <authorList>
            <person name="Cuomo C.A."/>
            <person name="Bakkeren G."/>
            <person name="Khalil H.B."/>
            <person name="Panwar V."/>
            <person name="Joly D."/>
            <person name="Linning R."/>
            <person name="Sakthikumar S."/>
            <person name="Song X."/>
            <person name="Adiconis X."/>
            <person name="Fan L."/>
            <person name="Goldberg J.M."/>
            <person name="Levin J.Z."/>
            <person name="Young S."/>
            <person name="Zeng Q."/>
            <person name="Anikster Y."/>
            <person name="Bruce M."/>
            <person name="Wang M."/>
            <person name="Yin C."/>
            <person name="McCallum B."/>
            <person name="Szabo L.J."/>
            <person name="Hulbert S."/>
            <person name="Chen X."/>
            <person name="Fellers J.P."/>
        </authorList>
    </citation>
    <scope>NUCLEOTIDE SEQUENCE</scope>
    <source>
        <strain evidence="3">isolate 1-1 / race 1 (BBBD)</strain>
        <strain evidence="4">Isolate 1-1 / race 1 (BBBD)</strain>
    </source>
</reference>
<organism evidence="2">
    <name type="scientific">Puccinia triticina (isolate 1-1 / race 1 (BBBD))</name>
    <name type="common">Brown leaf rust fungus</name>
    <dbReference type="NCBI Taxonomy" id="630390"/>
    <lineage>
        <taxon>Eukaryota</taxon>
        <taxon>Fungi</taxon>
        <taxon>Dikarya</taxon>
        <taxon>Basidiomycota</taxon>
        <taxon>Pucciniomycotina</taxon>
        <taxon>Pucciniomycetes</taxon>
        <taxon>Pucciniales</taxon>
        <taxon>Pucciniaceae</taxon>
        <taxon>Puccinia</taxon>
    </lineage>
</organism>
<dbReference type="Proteomes" id="UP000005240">
    <property type="component" value="Unassembled WGS sequence"/>
</dbReference>
<sequence>MSDNKPPSGRLQPKPRLGAIPGLQTIDRATPKNPTMRSVLGPQLSSNDFFTRKLGCIPSNNSHDEGPSTTAASKGKDCAFSDDRPEETTFRPRLTDCVLGSLLTNWRRTEPTPHLGNFPAAEQVPTQQQPEPADFASLIAEMRFQQELELARLQEDRARRKEDRARWEADEHSQQRRELDEDAKISSIINAAVNKLDPEDILKPDGSNLRRWEDALCLTAFKRFHDAHFFTPSEEIVVDPYHKKVARGIIHSLVHADLSYDLVDFKSSAEVYEHLLSKFRIINRAKQLHTWEVLKKISLADYTCSAEAIAAIDQCARTFREQGVELTWDTIVSFIFQGNLCNHLGPVVDRKVDLFMETHEDELPTSGDILRFWEAARTEHRLATESGRSESSALMVNLASNKRPSVSGPVSGAVSRPISGPVSGVVSGSPENTDVSAMALNKPPGCYI</sequence>
<evidence type="ECO:0000313" key="4">
    <source>
        <dbReference type="Proteomes" id="UP000005240"/>
    </source>
</evidence>